<accession>A0A168KZI8</accession>
<name>A0A168KZI8_ABSGL</name>
<evidence type="ECO:0000256" key="1">
    <source>
        <dbReference type="SAM" id="MobiDB-lite"/>
    </source>
</evidence>
<feature type="region of interest" description="Disordered" evidence="1">
    <location>
        <begin position="1"/>
        <end position="56"/>
    </location>
</feature>
<dbReference type="EMBL" id="LT550481">
    <property type="protein sequence ID" value="SAL95750.1"/>
    <property type="molecule type" value="Genomic_DNA"/>
</dbReference>
<dbReference type="OrthoDB" id="2287871at2759"/>
<feature type="compositionally biased region" description="Basic and acidic residues" evidence="1">
    <location>
        <begin position="82"/>
        <end position="91"/>
    </location>
</feature>
<feature type="compositionally biased region" description="Polar residues" evidence="1">
    <location>
        <begin position="123"/>
        <end position="132"/>
    </location>
</feature>
<dbReference type="AlphaFoldDB" id="A0A168KZI8"/>
<dbReference type="OMA" id="MMHINSE"/>
<evidence type="ECO:0000313" key="2">
    <source>
        <dbReference type="EMBL" id="SAL95750.1"/>
    </source>
</evidence>
<feature type="compositionally biased region" description="Polar residues" evidence="1">
    <location>
        <begin position="42"/>
        <end position="56"/>
    </location>
</feature>
<keyword evidence="3" id="KW-1185">Reference proteome</keyword>
<feature type="compositionally biased region" description="Polar residues" evidence="1">
    <location>
        <begin position="1"/>
        <end position="12"/>
    </location>
</feature>
<reference evidence="2" key="1">
    <citation type="submission" date="2016-04" db="EMBL/GenBank/DDBJ databases">
        <authorList>
            <person name="Evans L.H."/>
            <person name="Alamgir A."/>
            <person name="Owens N."/>
            <person name="Weber N.D."/>
            <person name="Virtaneva K."/>
            <person name="Barbian K."/>
            <person name="Babar A."/>
            <person name="Rosenke K."/>
        </authorList>
    </citation>
    <scope>NUCLEOTIDE SEQUENCE [LARGE SCALE GENOMIC DNA]</scope>
    <source>
        <strain evidence="2">CBS 101.48</strain>
    </source>
</reference>
<proteinExistence type="predicted"/>
<protein>
    <submittedName>
        <fullName evidence="2">Uncharacterized protein</fullName>
    </submittedName>
</protein>
<sequence length="189" mass="20625">MTPSQPSEQQKINDLPEHIPVDMAAVPNAHPYKPTNKHIPQRQPSPTHHQHGQHSLSPEQLGVVGYVRDVAGFVKDTVNDIREDRQRRRSSDAAAAAAQIEDEAGNKTPKQEDVVTTSPPPSAHQQLASSPLANVVTGLFPGISGSGQQQQQQSLHTTGSPPPCTHADALRQDLREQLQHSSDKEHRLL</sequence>
<feature type="region of interest" description="Disordered" evidence="1">
    <location>
        <begin position="82"/>
        <end position="167"/>
    </location>
</feature>
<evidence type="ECO:0000313" key="3">
    <source>
        <dbReference type="Proteomes" id="UP000078561"/>
    </source>
</evidence>
<dbReference type="Proteomes" id="UP000078561">
    <property type="component" value="Unassembled WGS sequence"/>
</dbReference>
<organism evidence="2">
    <name type="scientific">Absidia glauca</name>
    <name type="common">Pin mould</name>
    <dbReference type="NCBI Taxonomy" id="4829"/>
    <lineage>
        <taxon>Eukaryota</taxon>
        <taxon>Fungi</taxon>
        <taxon>Fungi incertae sedis</taxon>
        <taxon>Mucoromycota</taxon>
        <taxon>Mucoromycotina</taxon>
        <taxon>Mucoromycetes</taxon>
        <taxon>Mucorales</taxon>
        <taxon>Cunninghamellaceae</taxon>
        <taxon>Absidia</taxon>
    </lineage>
</organism>
<dbReference type="InParanoid" id="A0A168KZI8"/>
<gene>
    <name evidence="2" type="primary">ABSGL_01091.1 scaffold 1223</name>
</gene>